<sequence length="75" mass="8987">MFVVKTTTITEFFIFNALLEEVKTPYLSVQVSIHYQNKNNEFTKFKIKRNMKIIKHGVYKALNPLHDEIYDLTYK</sequence>
<reference evidence="1" key="1">
    <citation type="journal article" date="2023" name="Insect Mol. Biol.">
        <title>Genome sequencing provides insights into the evolution of gene families encoding plant cell wall-degrading enzymes in longhorned beetles.</title>
        <authorList>
            <person name="Shin N.R."/>
            <person name="Okamura Y."/>
            <person name="Kirsch R."/>
            <person name="Pauchet Y."/>
        </authorList>
    </citation>
    <scope>NUCLEOTIDE SEQUENCE</scope>
    <source>
        <strain evidence="1">RBIC_L_NR</strain>
    </source>
</reference>
<evidence type="ECO:0000313" key="1">
    <source>
        <dbReference type="EMBL" id="KAJ8929033.1"/>
    </source>
</evidence>
<keyword evidence="2" id="KW-1185">Reference proteome</keyword>
<name>A0AAV8WRA1_9CUCU</name>
<protein>
    <submittedName>
        <fullName evidence="1">Uncharacterized protein</fullName>
    </submittedName>
</protein>
<accession>A0AAV8WRA1</accession>
<dbReference type="EMBL" id="JANEYF010005151">
    <property type="protein sequence ID" value="KAJ8929033.1"/>
    <property type="molecule type" value="Genomic_DNA"/>
</dbReference>
<proteinExistence type="predicted"/>
<organism evidence="1 2">
    <name type="scientific">Rhamnusium bicolor</name>
    <dbReference type="NCBI Taxonomy" id="1586634"/>
    <lineage>
        <taxon>Eukaryota</taxon>
        <taxon>Metazoa</taxon>
        <taxon>Ecdysozoa</taxon>
        <taxon>Arthropoda</taxon>
        <taxon>Hexapoda</taxon>
        <taxon>Insecta</taxon>
        <taxon>Pterygota</taxon>
        <taxon>Neoptera</taxon>
        <taxon>Endopterygota</taxon>
        <taxon>Coleoptera</taxon>
        <taxon>Polyphaga</taxon>
        <taxon>Cucujiformia</taxon>
        <taxon>Chrysomeloidea</taxon>
        <taxon>Cerambycidae</taxon>
        <taxon>Lepturinae</taxon>
        <taxon>Rhagiini</taxon>
        <taxon>Rhamnusium</taxon>
    </lineage>
</organism>
<evidence type="ECO:0000313" key="2">
    <source>
        <dbReference type="Proteomes" id="UP001162156"/>
    </source>
</evidence>
<dbReference type="AlphaFoldDB" id="A0AAV8WRA1"/>
<comment type="caution">
    <text evidence="1">The sequence shown here is derived from an EMBL/GenBank/DDBJ whole genome shotgun (WGS) entry which is preliminary data.</text>
</comment>
<gene>
    <name evidence="1" type="ORF">NQ314_018344</name>
</gene>
<dbReference type="Proteomes" id="UP001162156">
    <property type="component" value="Unassembled WGS sequence"/>
</dbReference>